<dbReference type="GO" id="GO:0008270">
    <property type="term" value="F:zinc ion binding"/>
    <property type="evidence" value="ECO:0007669"/>
    <property type="project" value="UniProtKB-UniRule"/>
</dbReference>
<comment type="subcellular location">
    <subcellularLocation>
        <location evidence="1">Nucleus</location>
    </subcellularLocation>
</comment>
<proteinExistence type="inferred from homology"/>
<sequence>MKKPKLDQAKIYQSFIAVAGGHRELSFIEKDVRNYIMRGVRNNFFSELELEVDQLIKIAFWVDARCKAACEYFRDIISFDATYNTNRNWNDFLMKYGLGDNKWLSGSREQREGERERESDAADFNIVIPCARKSSIEAQFQHLYTHKKFRKVQAQFREKVNCITRSTHFALGYTVYEVIEQLHTTGYQLKLNASAYYSSQEGYCVSKNINGRHTHFKSRHDEPLLEPSSKRFDDLVFQSEELTAFLHRAYDNAMVEMQEYKVKSKEKCSLSHEDAFLEDINDLQSPPRMRTRGHYKCFKEKENKSSKRGKSDLNIFYGGSVVQSNSSQYHRHAMNYQFKNSVA</sequence>
<protein>
    <recommendedName>
        <fullName evidence="1">Protein FAR1-RELATED SEQUENCE</fullName>
    </recommendedName>
</protein>
<evidence type="ECO:0000256" key="1">
    <source>
        <dbReference type="RuleBase" id="RU367018"/>
    </source>
</evidence>
<dbReference type="PANTHER" id="PTHR31669:SF251">
    <property type="entry name" value="PROTEIN FAR1-RELATED SEQUENCE"/>
    <property type="match status" value="1"/>
</dbReference>
<gene>
    <name evidence="2" type="ORF">Ahy_B06g083251</name>
</gene>
<dbReference type="AlphaFoldDB" id="A0A444YPR4"/>
<keyword evidence="1" id="KW-0479">Metal-binding</keyword>
<accession>A0A444YPR4</accession>
<comment type="function">
    <text evidence="1">Putative transcription activator involved in regulating light control of development.</text>
</comment>
<dbReference type="PANTHER" id="PTHR31669">
    <property type="entry name" value="PROTEIN FAR1-RELATED SEQUENCE 10-RELATED"/>
    <property type="match status" value="1"/>
</dbReference>
<keyword evidence="1" id="KW-0862">Zinc</keyword>
<keyword evidence="3" id="KW-1185">Reference proteome</keyword>
<dbReference type="EMBL" id="SDMP01000016">
    <property type="protein sequence ID" value="RYR03861.1"/>
    <property type="molecule type" value="Genomic_DNA"/>
</dbReference>
<evidence type="ECO:0000313" key="2">
    <source>
        <dbReference type="EMBL" id="RYR03861.1"/>
    </source>
</evidence>
<organism evidence="2 3">
    <name type="scientific">Arachis hypogaea</name>
    <name type="common">Peanut</name>
    <dbReference type="NCBI Taxonomy" id="3818"/>
    <lineage>
        <taxon>Eukaryota</taxon>
        <taxon>Viridiplantae</taxon>
        <taxon>Streptophyta</taxon>
        <taxon>Embryophyta</taxon>
        <taxon>Tracheophyta</taxon>
        <taxon>Spermatophyta</taxon>
        <taxon>Magnoliopsida</taxon>
        <taxon>eudicotyledons</taxon>
        <taxon>Gunneridae</taxon>
        <taxon>Pentapetalae</taxon>
        <taxon>rosids</taxon>
        <taxon>fabids</taxon>
        <taxon>Fabales</taxon>
        <taxon>Fabaceae</taxon>
        <taxon>Papilionoideae</taxon>
        <taxon>50 kb inversion clade</taxon>
        <taxon>dalbergioids sensu lato</taxon>
        <taxon>Dalbergieae</taxon>
        <taxon>Pterocarpus clade</taxon>
        <taxon>Arachis</taxon>
    </lineage>
</organism>
<evidence type="ECO:0000313" key="3">
    <source>
        <dbReference type="Proteomes" id="UP000289738"/>
    </source>
</evidence>
<comment type="caution">
    <text evidence="2">The sequence shown here is derived from an EMBL/GenBank/DDBJ whole genome shotgun (WGS) entry which is preliminary data.</text>
</comment>
<dbReference type="InterPro" id="IPR031052">
    <property type="entry name" value="FHY3/FAR1"/>
</dbReference>
<keyword evidence="1" id="KW-0863">Zinc-finger</keyword>
<comment type="similarity">
    <text evidence="1">Belongs to the FHY3/FAR1 family.</text>
</comment>
<name>A0A444YPR4_ARAHY</name>
<dbReference type="GO" id="GO:0006355">
    <property type="term" value="P:regulation of DNA-templated transcription"/>
    <property type="evidence" value="ECO:0007669"/>
    <property type="project" value="UniProtKB-UniRule"/>
</dbReference>
<reference evidence="2 3" key="1">
    <citation type="submission" date="2019-01" db="EMBL/GenBank/DDBJ databases">
        <title>Sequencing of cultivated peanut Arachis hypogaea provides insights into genome evolution and oil improvement.</title>
        <authorList>
            <person name="Chen X."/>
        </authorList>
    </citation>
    <scope>NUCLEOTIDE SEQUENCE [LARGE SCALE GENOMIC DNA]</scope>
    <source>
        <strain evidence="3">cv. Fuhuasheng</strain>
        <tissue evidence="2">Leaves</tissue>
    </source>
</reference>
<keyword evidence="1" id="KW-0539">Nucleus</keyword>
<dbReference type="GO" id="GO:0005634">
    <property type="term" value="C:nucleus"/>
    <property type="evidence" value="ECO:0007669"/>
    <property type="project" value="UniProtKB-SubCell"/>
</dbReference>
<dbReference type="Proteomes" id="UP000289738">
    <property type="component" value="Chromosome B06"/>
</dbReference>